<dbReference type="RefSeq" id="XP_026290557.1">
    <property type="nucleotide sequence ID" value="XM_026434772.2"/>
</dbReference>
<dbReference type="GO" id="GO:0005765">
    <property type="term" value="C:lysosomal membrane"/>
    <property type="evidence" value="ECO:0007669"/>
    <property type="project" value="TreeGrafter"/>
</dbReference>
<organism evidence="4 5">
    <name type="scientific">Frankliniella occidentalis</name>
    <name type="common">Western flower thrips</name>
    <name type="synonym">Euthrips occidentalis</name>
    <dbReference type="NCBI Taxonomy" id="133901"/>
    <lineage>
        <taxon>Eukaryota</taxon>
        <taxon>Metazoa</taxon>
        <taxon>Ecdysozoa</taxon>
        <taxon>Arthropoda</taxon>
        <taxon>Hexapoda</taxon>
        <taxon>Insecta</taxon>
        <taxon>Pterygota</taxon>
        <taxon>Neoptera</taxon>
        <taxon>Paraneoptera</taxon>
        <taxon>Thysanoptera</taxon>
        <taxon>Terebrantia</taxon>
        <taxon>Thripoidea</taxon>
        <taxon>Thripidae</taxon>
        <taxon>Frankliniella</taxon>
    </lineage>
</organism>
<name>A0A6J1TCQ7_FRAOC</name>
<dbReference type="GeneID" id="113215173"/>
<feature type="domain" description="CCZ1/INTU/HPS4 third Longin" evidence="3">
    <location>
        <begin position="807"/>
        <end position="900"/>
    </location>
</feature>
<evidence type="ECO:0000313" key="4">
    <source>
        <dbReference type="Proteomes" id="UP000504606"/>
    </source>
</evidence>
<dbReference type="OrthoDB" id="16754at2759"/>
<dbReference type="AlphaFoldDB" id="A0A6J1TCQ7"/>
<dbReference type="GO" id="GO:0031267">
    <property type="term" value="F:small GTPase binding"/>
    <property type="evidence" value="ECO:0007669"/>
    <property type="project" value="TreeGrafter"/>
</dbReference>
<dbReference type="InterPro" id="IPR026091">
    <property type="entry name" value="HPS4"/>
</dbReference>
<dbReference type="KEGG" id="foc:113215173"/>
<dbReference type="PANTHER" id="PTHR14407:SF9">
    <property type="entry name" value="BLOC-3 COMPLEX MEMBER HPS4"/>
    <property type="match status" value="1"/>
</dbReference>
<reference evidence="5" key="1">
    <citation type="submission" date="2025-08" db="UniProtKB">
        <authorList>
            <consortium name="RefSeq"/>
        </authorList>
    </citation>
    <scope>IDENTIFICATION</scope>
    <source>
        <tissue evidence="5">Whole organism</tissue>
    </source>
</reference>
<evidence type="ECO:0000313" key="5">
    <source>
        <dbReference type="RefSeq" id="XP_026290557.1"/>
    </source>
</evidence>
<feature type="compositionally biased region" description="Polar residues" evidence="1">
    <location>
        <begin position="564"/>
        <end position="576"/>
    </location>
</feature>
<evidence type="ECO:0000259" key="2">
    <source>
        <dbReference type="Pfam" id="PF19031"/>
    </source>
</evidence>
<feature type="domain" description="CCZ1/INTU/HSP4 first Longin" evidence="2">
    <location>
        <begin position="14"/>
        <end position="118"/>
    </location>
</feature>
<dbReference type="Proteomes" id="UP000504606">
    <property type="component" value="Unplaced"/>
</dbReference>
<keyword evidence="4" id="KW-1185">Reference proteome</keyword>
<dbReference type="InterPro" id="IPR043989">
    <property type="entry name" value="CCZ1/INTU/HSP4_longin_3"/>
</dbReference>
<dbReference type="GO" id="GO:0016192">
    <property type="term" value="P:vesicle-mediated transport"/>
    <property type="evidence" value="ECO:0007669"/>
    <property type="project" value="InterPro"/>
</dbReference>
<sequence length="911" mass="100662">MAFLAVPIVHRELVIAFVYDTQRCTQEADDPQDAVLFFHPGWVSEQQRLALCGQLMGATYFLLASFSPPRILSLQSGKFAIRTFGRYVVAIGTDRNIPEWVLEQRADIMTSLLELYFGDLESLAAQCEAKKATGDTSPSFSERLGRIFETFLPIVQYSGQILGNVPTMRLPKSASHVFLEAMQILHCCQNQPGVLGGTVLYQNKVIASQLGADITKHLVLSDPYRIKSPGTNVEVSFQLPVGAQLLHLFVPQREFHSLARDAEQIRNTFSLVDKAPKIVSRNSKEFIPCLKTDKSKIFTVLEEEDGETGVEILPQTSFISTSYNVTKKLSPTVEENIESATDTSSRLVCSTPLRDFNINKVLHARAVSICSRVEADKTPINRVPVADVADNSVISNPVNTIPDVVRDAVAARSSSRRDMIDKACITIPSNNNNIFQTVYDLRTYLKEQTSSKSLSMSLPSINSTNNVPMRYYSFGLPVPTDEQCSPQRPRRCFYNTITDPCFPVFRQDGLPLSQALFDEQIANHYRALDSKPVFKVRPSHSKSKQPPLASIPLQPVKQGPDVASTKSDVPSDLSNQPKKRPVTLALKTISSPDGMPSEVKSEQQNHQQSSRPPRPISLSGNQFNRPSTLSGLNDVKDKSSLSLGFNDSKTQLEERKRIAQQALPAVARPTSLSGGLAITPLMAKLSHLAMDRHGSLMTPAADPTPCEPKEMSFPNRVETPMAPFPKPLPRLSQSDLEDFAGDGNKETILLVCGIQSMSLLLLLDPDFISSELLKTVWDVSFASLENLEQSLNYSLDHVPAPGNSGADSYSFLCIDPAWDTVHKGGVWSGPELELVGSLHRDFQDQQNLTEICVRVHESLVYGYQCGRSEVFYQQQQVGQSGIGLPTPADLMGTVPLKARRRLERDHGIVLL</sequence>
<dbReference type="Pfam" id="PF19031">
    <property type="entry name" value="Intu_longin_1"/>
    <property type="match status" value="1"/>
</dbReference>
<accession>A0A6J1TCQ7</accession>
<dbReference type="GO" id="GO:0031085">
    <property type="term" value="C:BLOC-3 complex"/>
    <property type="evidence" value="ECO:0007669"/>
    <property type="project" value="TreeGrafter"/>
</dbReference>
<dbReference type="InterPro" id="IPR043987">
    <property type="entry name" value="CCZ1/INTU/HSP4_longin_1"/>
</dbReference>
<proteinExistence type="predicted"/>
<protein>
    <submittedName>
        <fullName evidence="5">BLOC-3 complex member HPS4 isoform X1</fullName>
    </submittedName>
</protein>
<feature type="compositionally biased region" description="Polar residues" evidence="1">
    <location>
        <begin position="602"/>
        <end position="611"/>
    </location>
</feature>
<feature type="compositionally biased region" description="Polar residues" evidence="1">
    <location>
        <begin position="618"/>
        <end position="631"/>
    </location>
</feature>
<evidence type="ECO:0000259" key="3">
    <source>
        <dbReference type="Pfam" id="PF19033"/>
    </source>
</evidence>
<dbReference type="Pfam" id="PF19033">
    <property type="entry name" value="Intu_longin_3"/>
    <property type="match status" value="1"/>
</dbReference>
<dbReference type="GO" id="GO:0005085">
    <property type="term" value="F:guanyl-nucleotide exchange factor activity"/>
    <property type="evidence" value="ECO:0007669"/>
    <property type="project" value="TreeGrafter"/>
</dbReference>
<dbReference type="GO" id="GO:0006605">
    <property type="term" value="P:protein targeting"/>
    <property type="evidence" value="ECO:0007669"/>
    <property type="project" value="TreeGrafter"/>
</dbReference>
<dbReference type="CTD" id="89781"/>
<feature type="region of interest" description="Disordered" evidence="1">
    <location>
        <begin position="536"/>
        <end position="640"/>
    </location>
</feature>
<evidence type="ECO:0000256" key="1">
    <source>
        <dbReference type="SAM" id="MobiDB-lite"/>
    </source>
</evidence>
<dbReference type="GO" id="GO:0031410">
    <property type="term" value="C:cytoplasmic vesicle"/>
    <property type="evidence" value="ECO:0007669"/>
    <property type="project" value="TreeGrafter"/>
</dbReference>
<gene>
    <name evidence="5" type="primary">LOC113215173</name>
</gene>
<dbReference type="PANTHER" id="PTHR14407">
    <property type="entry name" value="HERMANSKY-PUDLAK SYNDROME 4 PROTEIN LIGHT-EAR PROTEIN-RELATED"/>
    <property type="match status" value="1"/>
</dbReference>